<accession>A0A1T4Q3U8</accession>
<feature type="transmembrane region" description="Helical" evidence="1">
    <location>
        <begin position="12"/>
        <end position="30"/>
    </location>
</feature>
<dbReference type="STRING" id="263852.SAMN02745116_02047"/>
<name>A0A1T4Q3U8_9ENTE</name>
<sequence length="160" mass="18722">MKRKKKIVRFGLLPLFILISMMVGFLFYYFKQKTHQLEQNGVALDFALDVKKVEKGSLQLYFVDENKNRIDIYREPSLKGFQTKGVYFFTGDVDLKVSTTHGELTLIKGISSSKRNELKVKSSAFYENELFSISTKYSYYRKIDFQKYDTSDKETVKKGE</sequence>
<keyword evidence="3" id="KW-1185">Reference proteome</keyword>
<protein>
    <submittedName>
        <fullName evidence="2">Uncharacterized protein</fullName>
    </submittedName>
</protein>
<keyword evidence="1" id="KW-0812">Transmembrane</keyword>
<evidence type="ECO:0000256" key="1">
    <source>
        <dbReference type="SAM" id="Phobius"/>
    </source>
</evidence>
<dbReference type="RefSeq" id="WP_078807963.1">
    <property type="nucleotide sequence ID" value="NZ_FUXI01000025.1"/>
</dbReference>
<evidence type="ECO:0000313" key="3">
    <source>
        <dbReference type="Proteomes" id="UP000190328"/>
    </source>
</evidence>
<keyword evidence="1" id="KW-0472">Membrane</keyword>
<keyword evidence="1" id="KW-1133">Transmembrane helix</keyword>
<dbReference type="EMBL" id="FUXI01000025">
    <property type="protein sequence ID" value="SJZ98207.1"/>
    <property type="molecule type" value="Genomic_DNA"/>
</dbReference>
<proteinExistence type="predicted"/>
<evidence type="ECO:0000313" key="2">
    <source>
        <dbReference type="EMBL" id="SJZ98207.1"/>
    </source>
</evidence>
<gene>
    <name evidence="2" type="ORF">SAMN02745116_02047</name>
</gene>
<dbReference type="Proteomes" id="UP000190328">
    <property type="component" value="Unassembled WGS sequence"/>
</dbReference>
<dbReference type="AlphaFoldDB" id="A0A1T4Q3U8"/>
<reference evidence="2 3" key="1">
    <citation type="submission" date="2017-02" db="EMBL/GenBank/DDBJ databases">
        <authorList>
            <person name="Peterson S.W."/>
        </authorList>
    </citation>
    <scope>NUCLEOTIDE SEQUENCE [LARGE SCALE GENOMIC DNA]</scope>
    <source>
        <strain evidence="2 3">ATCC BAA-1030</strain>
    </source>
</reference>
<organism evidence="2 3">
    <name type="scientific">Pilibacter termitis</name>
    <dbReference type="NCBI Taxonomy" id="263852"/>
    <lineage>
        <taxon>Bacteria</taxon>
        <taxon>Bacillati</taxon>
        <taxon>Bacillota</taxon>
        <taxon>Bacilli</taxon>
        <taxon>Lactobacillales</taxon>
        <taxon>Enterococcaceae</taxon>
        <taxon>Pilibacter</taxon>
    </lineage>
</organism>